<sequence>MSPESFIEKQLRAKLPDIDQMAVDAAIQYYKRNQSAKKGGIFEECLKVAKQHMIKVKR</sequence>
<dbReference type="RefSeq" id="WP_322544253.1">
    <property type="nucleotide sequence ID" value="NZ_JAOBTT010000003.1"/>
</dbReference>
<dbReference type="Proteomes" id="UP001288620">
    <property type="component" value="Unassembled WGS sequence"/>
</dbReference>
<dbReference type="EMBL" id="JAOBTT010000003">
    <property type="protein sequence ID" value="MDZ7280359.1"/>
    <property type="molecule type" value="Genomic_DNA"/>
</dbReference>
<gene>
    <name evidence="1" type="ORF">N4G40_19070</name>
</gene>
<name>A0ABU5LK95_9GAMM</name>
<keyword evidence="2" id="KW-1185">Reference proteome</keyword>
<organism evidence="1 2">
    <name type="scientific">Pantoea eucrina</name>
    <dbReference type="NCBI Taxonomy" id="472693"/>
    <lineage>
        <taxon>Bacteria</taxon>
        <taxon>Pseudomonadati</taxon>
        <taxon>Pseudomonadota</taxon>
        <taxon>Gammaproteobacteria</taxon>
        <taxon>Enterobacterales</taxon>
        <taxon>Erwiniaceae</taxon>
        <taxon>Pantoea</taxon>
    </lineage>
</organism>
<evidence type="ECO:0000313" key="1">
    <source>
        <dbReference type="EMBL" id="MDZ7280359.1"/>
    </source>
</evidence>
<comment type="caution">
    <text evidence="1">The sequence shown here is derived from an EMBL/GenBank/DDBJ whole genome shotgun (WGS) entry which is preliminary data.</text>
</comment>
<accession>A0ABU5LK95</accession>
<proteinExistence type="predicted"/>
<evidence type="ECO:0000313" key="2">
    <source>
        <dbReference type="Proteomes" id="UP001288620"/>
    </source>
</evidence>
<reference evidence="2" key="1">
    <citation type="submission" date="2023-07" db="EMBL/GenBank/DDBJ databases">
        <title>Structural and functional analysis of rice phyllospheric bacteria for their antimicrobial properties and defense elicitation against blast disease.</title>
        <authorList>
            <person name="Sahu K.P."/>
            <person name="Asharani P."/>
            <person name="Kumar M."/>
            <person name="Reddy B."/>
            <person name="Kumar A."/>
        </authorList>
    </citation>
    <scope>NUCLEOTIDE SEQUENCE [LARGE SCALE GENOMIC DNA]</scope>
    <source>
        <strain evidence="2">OsEp_Plm_30P10</strain>
    </source>
</reference>
<protein>
    <submittedName>
        <fullName evidence="1">Uncharacterized protein</fullName>
    </submittedName>
</protein>